<dbReference type="RefSeq" id="WP_254160515.1">
    <property type="nucleotide sequence ID" value="NZ_JAHESF010000002.1"/>
</dbReference>
<gene>
    <name evidence="1" type="ORF">KK083_02920</name>
</gene>
<dbReference type="EMBL" id="JAHESF010000002">
    <property type="protein sequence ID" value="MBT1695814.1"/>
    <property type="molecule type" value="Genomic_DNA"/>
</dbReference>
<protein>
    <submittedName>
        <fullName evidence="1">Uncharacterized protein</fullName>
    </submittedName>
</protein>
<name>A0AAP2GH96_9BACT</name>
<keyword evidence="2" id="KW-1185">Reference proteome</keyword>
<organism evidence="1 2">
    <name type="scientific">Chryseosolibacter histidini</name>
    <dbReference type="NCBI Taxonomy" id="2782349"/>
    <lineage>
        <taxon>Bacteria</taxon>
        <taxon>Pseudomonadati</taxon>
        <taxon>Bacteroidota</taxon>
        <taxon>Cytophagia</taxon>
        <taxon>Cytophagales</taxon>
        <taxon>Chryseotaleaceae</taxon>
        <taxon>Chryseosolibacter</taxon>
    </lineage>
</organism>
<comment type="caution">
    <text evidence="1">The sequence shown here is derived from an EMBL/GenBank/DDBJ whole genome shotgun (WGS) entry which is preliminary data.</text>
</comment>
<dbReference type="AlphaFoldDB" id="A0AAP2GH96"/>
<accession>A0AAP2GH96</accession>
<evidence type="ECO:0000313" key="2">
    <source>
        <dbReference type="Proteomes" id="UP001319200"/>
    </source>
</evidence>
<dbReference type="Proteomes" id="UP001319200">
    <property type="component" value="Unassembled WGS sequence"/>
</dbReference>
<reference evidence="1 2" key="1">
    <citation type="submission" date="2021-05" db="EMBL/GenBank/DDBJ databases">
        <title>A Polyphasic approach of four new species of the genus Ohtaekwangia: Ohtaekwangia histidinii sp. nov., Ohtaekwangia cretensis sp. nov., Ohtaekwangia indiensis sp. nov., Ohtaekwangia reichenbachii sp. nov. from diverse environment.</title>
        <authorList>
            <person name="Octaviana S."/>
        </authorList>
    </citation>
    <scope>NUCLEOTIDE SEQUENCE [LARGE SCALE GENOMIC DNA]</scope>
    <source>
        <strain evidence="1 2">PWU4</strain>
    </source>
</reference>
<proteinExistence type="predicted"/>
<sequence>MEKIKVSKKALKSLLSDSMRTAISHLELPKPTKKVEKLLDKSSKKLASEFVHILKKQDRKTRKSEKDLTYVEDVLKGKKSKKSKALATV</sequence>
<evidence type="ECO:0000313" key="1">
    <source>
        <dbReference type="EMBL" id="MBT1695814.1"/>
    </source>
</evidence>